<protein>
    <submittedName>
        <fullName evidence="2">Uncharacterized protein DUF1266</fullName>
    </submittedName>
</protein>
<dbReference type="Proteomes" id="UP000237846">
    <property type="component" value="Unassembled WGS sequence"/>
</dbReference>
<feature type="domain" description="DUF1266" evidence="1">
    <location>
        <begin position="53"/>
        <end position="247"/>
    </location>
</feature>
<organism evidence="2 3">
    <name type="scientific">Allonocardiopsis opalescens</name>
    <dbReference type="NCBI Taxonomy" id="1144618"/>
    <lineage>
        <taxon>Bacteria</taxon>
        <taxon>Bacillati</taxon>
        <taxon>Actinomycetota</taxon>
        <taxon>Actinomycetes</taxon>
        <taxon>Streptosporangiales</taxon>
        <taxon>Allonocardiopsis</taxon>
    </lineage>
</organism>
<dbReference type="EMBL" id="PVZC01000010">
    <property type="protein sequence ID" value="PRX92467.1"/>
    <property type="molecule type" value="Genomic_DNA"/>
</dbReference>
<dbReference type="Pfam" id="PF06889">
    <property type="entry name" value="DUF1266"/>
    <property type="match status" value="1"/>
</dbReference>
<sequence>MSEHNRLTAAPQGPLYGPVAHAMACGAHLAVYTGAPWNSFTDPADTEAGRREQLAESWGITSPEEWREQAEALVADDGGDPDATLVLRLRVQAAHRYGGRADAQLWQWAIAQWCAAQRTGPGREAELRAVAERVERYEHRFRADGLLPPHGYVTEVIGYDFGRAVNMARWGVAARYCDHRAAEAYALRAGEQCRRFYASWPDFSSGYALGRLLRFDEDSFGLWYESVLVPHQVLMSHPHSPWRHLPFR</sequence>
<dbReference type="OrthoDB" id="4322331at2"/>
<dbReference type="RefSeq" id="WP_106252752.1">
    <property type="nucleotide sequence ID" value="NZ_PVZC01000010.1"/>
</dbReference>
<accession>A0A2T0PU91</accession>
<evidence type="ECO:0000259" key="1">
    <source>
        <dbReference type="Pfam" id="PF06889"/>
    </source>
</evidence>
<gene>
    <name evidence="2" type="ORF">CLV72_110228</name>
</gene>
<proteinExistence type="predicted"/>
<dbReference type="InterPro" id="IPR009677">
    <property type="entry name" value="DUF1266"/>
</dbReference>
<evidence type="ECO:0000313" key="2">
    <source>
        <dbReference type="EMBL" id="PRX92467.1"/>
    </source>
</evidence>
<reference evidence="2 3" key="1">
    <citation type="submission" date="2018-03" db="EMBL/GenBank/DDBJ databases">
        <title>Genomic Encyclopedia of Archaeal and Bacterial Type Strains, Phase II (KMG-II): from individual species to whole genera.</title>
        <authorList>
            <person name="Goeker M."/>
        </authorList>
    </citation>
    <scope>NUCLEOTIDE SEQUENCE [LARGE SCALE GENOMIC DNA]</scope>
    <source>
        <strain evidence="2 3">DSM 45601</strain>
    </source>
</reference>
<keyword evidence="3" id="KW-1185">Reference proteome</keyword>
<comment type="caution">
    <text evidence="2">The sequence shown here is derived from an EMBL/GenBank/DDBJ whole genome shotgun (WGS) entry which is preliminary data.</text>
</comment>
<evidence type="ECO:0000313" key="3">
    <source>
        <dbReference type="Proteomes" id="UP000237846"/>
    </source>
</evidence>
<name>A0A2T0PU91_9ACTN</name>
<dbReference type="AlphaFoldDB" id="A0A2T0PU91"/>